<evidence type="ECO:0000313" key="3">
    <source>
        <dbReference type="Proteomes" id="UP000316882"/>
    </source>
</evidence>
<name>A0A4Y3PML8_BREPA</name>
<comment type="caution">
    <text evidence="2">The sequence shown here is derived from an EMBL/GenBank/DDBJ whole genome shotgun (WGS) entry which is preliminary data.</text>
</comment>
<dbReference type="CDD" id="cd10548">
    <property type="entry name" value="cupin_CDO"/>
    <property type="match status" value="1"/>
</dbReference>
<reference evidence="2 3" key="1">
    <citation type="submission" date="2019-06" db="EMBL/GenBank/DDBJ databases">
        <title>Whole genome shotgun sequence of Brevibacillus parabrevis NBRC 12334.</title>
        <authorList>
            <person name="Hosoyama A."/>
            <person name="Uohara A."/>
            <person name="Ohji S."/>
            <person name="Ichikawa N."/>
        </authorList>
    </citation>
    <scope>NUCLEOTIDE SEQUENCE [LARGE SCALE GENOMIC DNA]</scope>
    <source>
        <strain evidence="2 3">NBRC 12334</strain>
    </source>
</reference>
<keyword evidence="3" id="KW-1185">Reference proteome</keyword>
<dbReference type="AlphaFoldDB" id="A0A4Y3PML8"/>
<dbReference type="EMBL" id="BJMH01000024">
    <property type="protein sequence ID" value="GEB34594.1"/>
    <property type="molecule type" value="Genomic_DNA"/>
</dbReference>
<dbReference type="InterPro" id="IPR013096">
    <property type="entry name" value="Cupin_2"/>
</dbReference>
<evidence type="ECO:0000259" key="1">
    <source>
        <dbReference type="Pfam" id="PF07883"/>
    </source>
</evidence>
<dbReference type="Proteomes" id="UP000316882">
    <property type="component" value="Unassembled WGS sequence"/>
</dbReference>
<evidence type="ECO:0000313" key="2">
    <source>
        <dbReference type="EMBL" id="GEB34594.1"/>
    </source>
</evidence>
<dbReference type="Pfam" id="PF07883">
    <property type="entry name" value="Cupin_2"/>
    <property type="match status" value="1"/>
</dbReference>
<proteinExistence type="predicted"/>
<dbReference type="InterPro" id="IPR014710">
    <property type="entry name" value="RmlC-like_jellyroll"/>
</dbReference>
<protein>
    <recommendedName>
        <fullName evidence="1">Cupin type-2 domain-containing protein</fullName>
    </recommendedName>
</protein>
<dbReference type="InterPro" id="IPR011051">
    <property type="entry name" value="RmlC_Cupin_sf"/>
</dbReference>
<accession>A0A4Y3PML8</accession>
<dbReference type="RefSeq" id="WP_122964482.1">
    <property type="nucleotide sequence ID" value="NZ_BJMH01000024.1"/>
</dbReference>
<gene>
    <name evidence="2" type="ORF">BPA01_41740</name>
</gene>
<feature type="domain" description="Cupin type-2" evidence="1">
    <location>
        <begin position="62"/>
        <end position="142"/>
    </location>
</feature>
<sequence>MNLERLERAFGSLVCPSPTELRQAVASLALCPDDIASLVPQPEQLPYGRKILYLTPHVEVVLIHLPARQESIPHNHGDSFGWEWVISGTLTNVVYLPADGEDEVFRAQTTHVSAGDCYYVAPGEIHAIRNNTDGPVLSLNVYTPPLQNSRQYRAVQSPT</sequence>
<organism evidence="2 3">
    <name type="scientific">Brevibacillus parabrevis</name>
    <dbReference type="NCBI Taxonomy" id="54914"/>
    <lineage>
        <taxon>Bacteria</taxon>
        <taxon>Bacillati</taxon>
        <taxon>Bacillota</taxon>
        <taxon>Bacilli</taxon>
        <taxon>Bacillales</taxon>
        <taxon>Paenibacillaceae</taxon>
        <taxon>Brevibacillus</taxon>
    </lineage>
</organism>
<dbReference type="Gene3D" id="2.60.120.10">
    <property type="entry name" value="Jelly Rolls"/>
    <property type="match status" value="1"/>
</dbReference>
<dbReference type="SUPFAM" id="SSF51182">
    <property type="entry name" value="RmlC-like cupins"/>
    <property type="match status" value="1"/>
</dbReference>